<dbReference type="Proteomes" id="UP000652153">
    <property type="component" value="Unassembled WGS sequence"/>
</dbReference>
<name>A0ABQ1ZCR4_9BACL</name>
<comment type="caution">
    <text evidence="1">The sequence shown here is derived from an EMBL/GenBank/DDBJ whole genome shotgun (WGS) entry which is preliminary data.</text>
</comment>
<evidence type="ECO:0000313" key="1">
    <source>
        <dbReference type="EMBL" id="GGH58113.1"/>
    </source>
</evidence>
<organism evidence="1 2">
    <name type="scientific">Paenibacillus silvae</name>
    <dbReference type="NCBI Taxonomy" id="1325358"/>
    <lineage>
        <taxon>Bacteria</taxon>
        <taxon>Bacillati</taxon>
        <taxon>Bacillota</taxon>
        <taxon>Bacilli</taxon>
        <taxon>Bacillales</taxon>
        <taxon>Paenibacillaceae</taxon>
        <taxon>Paenibacillus</taxon>
    </lineage>
</organism>
<proteinExistence type="predicted"/>
<dbReference type="Gene3D" id="3.40.50.150">
    <property type="entry name" value="Vaccinia Virus protein VP39"/>
    <property type="match status" value="1"/>
</dbReference>
<dbReference type="RefSeq" id="WP_188592990.1">
    <property type="nucleotide sequence ID" value="NZ_BMFU01000004.1"/>
</dbReference>
<dbReference type="SUPFAM" id="SSF53335">
    <property type="entry name" value="S-adenosyl-L-methionine-dependent methyltransferases"/>
    <property type="match status" value="1"/>
</dbReference>
<sequence>MLEDSESREILDSITLYQLTRDTKYLHATTYDQYFHLVVMPSQDDVIIDGGAYIGDTAEIFASFLLNKRSIHSFEPSSAFIVRAFS</sequence>
<gene>
    <name evidence="1" type="ORF">GCM10008014_30410</name>
</gene>
<dbReference type="EMBL" id="BMFU01000004">
    <property type="protein sequence ID" value="GGH58113.1"/>
    <property type="molecule type" value="Genomic_DNA"/>
</dbReference>
<reference evidence="2" key="1">
    <citation type="journal article" date="2019" name="Int. J. Syst. Evol. Microbiol.">
        <title>The Global Catalogue of Microorganisms (GCM) 10K type strain sequencing project: providing services to taxonomists for standard genome sequencing and annotation.</title>
        <authorList>
            <consortium name="The Broad Institute Genomics Platform"/>
            <consortium name="The Broad Institute Genome Sequencing Center for Infectious Disease"/>
            <person name="Wu L."/>
            <person name="Ma J."/>
        </authorList>
    </citation>
    <scope>NUCLEOTIDE SEQUENCE [LARGE SCALE GENOMIC DNA]</scope>
    <source>
        <strain evidence="2">CGMCC 1.12770</strain>
    </source>
</reference>
<accession>A0ABQ1ZCR4</accession>
<evidence type="ECO:0000313" key="2">
    <source>
        <dbReference type="Proteomes" id="UP000652153"/>
    </source>
</evidence>
<keyword evidence="2" id="KW-1185">Reference proteome</keyword>
<dbReference type="InterPro" id="IPR029063">
    <property type="entry name" value="SAM-dependent_MTases_sf"/>
</dbReference>
<evidence type="ECO:0008006" key="3">
    <source>
        <dbReference type="Google" id="ProtNLM"/>
    </source>
</evidence>
<protein>
    <recommendedName>
        <fullName evidence="3">FkbM family methyltransferase</fullName>
    </recommendedName>
</protein>